<evidence type="ECO:0000313" key="4">
    <source>
        <dbReference type="WBParaSite" id="L893_g33283.t1"/>
    </source>
</evidence>
<organism evidence="3 4">
    <name type="scientific">Steinernema glaseri</name>
    <dbReference type="NCBI Taxonomy" id="37863"/>
    <lineage>
        <taxon>Eukaryota</taxon>
        <taxon>Metazoa</taxon>
        <taxon>Ecdysozoa</taxon>
        <taxon>Nematoda</taxon>
        <taxon>Chromadorea</taxon>
        <taxon>Rhabditida</taxon>
        <taxon>Tylenchina</taxon>
        <taxon>Panagrolaimomorpha</taxon>
        <taxon>Strongyloidoidea</taxon>
        <taxon>Steinernematidae</taxon>
        <taxon>Steinernema</taxon>
    </lineage>
</organism>
<dbReference type="GO" id="GO:0005737">
    <property type="term" value="C:cytoplasm"/>
    <property type="evidence" value="ECO:0007669"/>
    <property type="project" value="TreeGrafter"/>
</dbReference>
<feature type="compositionally biased region" description="Basic and acidic residues" evidence="1">
    <location>
        <begin position="114"/>
        <end position="124"/>
    </location>
</feature>
<dbReference type="GO" id="GO:0005634">
    <property type="term" value="C:nucleus"/>
    <property type="evidence" value="ECO:0007669"/>
    <property type="project" value="TreeGrafter"/>
</dbReference>
<dbReference type="PANTHER" id="PTHR12299:SF17">
    <property type="entry name" value="AT19571P-RELATED"/>
    <property type="match status" value="1"/>
</dbReference>
<feature type="compositionally biased region" description="Acidic residues" evidence="1">
    <location>
        <begin position="191"/>
        <end position="201"/>
    </location>
</feature>
<feature type="compositionally biased region" description="Gly residues" evidence="1">
    <location>
        <begin position="335"/>
        <end position="350"/>
    </location>
</feature>
<dbReference type="Pfam" id="PF04774">
    <property type="entry name" value="HABP4_PAI-RBP1"/>
    <property type="match status" value="1"/>
</dbReference>
<feature type="region of interest" description="Disordered" evidence="1">
    <location>
        <begin position="53"/>
        <end position="216"/>
    </location>
</feature>
<evidence type="ECO:0000259" key="2">
    <source>
        <dbReference type="SMART" id="SM01233"/>
    </source>
</evidence>
<feature type="domain" description="Hyaluronan/mRNA-binding protein" evidence="2">
    <location>
        <begin position="159"/>
        <end position="253"/>
    </location>
</feature>
<sequence>MEYGIACNNKFGFLSDEEAEDPQILLKKAIQKKELMEKEEKKIATEKAAVAAAELAAAEQKRAAHKEGRRENAEGARGAGRGRGGARRPRDDTKPRGEEGTRPTRGGRGGANRPRREREVKESEESAAFSGEEARPSEETESRRGARGGARGIPRRGGARVRLDRHSGSEQTGVKSVDKKDGHGKGNWGTEQDELAAEDEVNVSSEVEREKTEEELKREAELERAARELTLSEFKAAQKVDRPEFNIRKAGEGVDAKNMPNLVPLARETDEKVVTEEVIVVHREPKRKTLVIDFKFKSDRREDRRDRDDRRDREDRRDRGDRPARGGSDRPSPRGGRGGRGGRGAGGRGGSRNVENSPAKEDTSFDFSSEAFPGLAELKK</sequence>
<feature type="compositionally biased region" description="Basic and acidic residues" evidence="1">
    <location>
        <begin position="294"/>
        <end position="332"/>
    </location>
</feature>
<feature type="region of interest" description="Disordered" evidence="1">
    <location>
        <begin position="291"/>
        <end position="380"/>
    </location>
</feature>
<reference evidence="4" key="1">
    <citation type="submission" date="2016-11" db="UniProtKB">
        <authorList>
            <consortium name="WormBaseParasite"/>
        </authorList>
    </citation>
    <scope>IDENTIFICATION</scope>
</reference>
<feature type="compositionally biased region" description="Basic and acidic residues" evidence="1">
    <location>
        <begin position="132"/>
        <end position="144"/>
    </location>
</feature>
<dbReference type="InterPro" id="IPR006861">
    <property type="entry name" value="HABP4_PAIRBP1-bd"/>
</dbReference>
<evidence type="ECO:0000313" key="3">
    <source>
        <dbReference type="Proteomes" id="UP000095287"/>
    </source>
</evidence>
<feature type="compositionally biased region" description="Basic and acidic residues" evidence="1">
    <location>
        <begin position="206"/>
        <end position="216"/>
    </location>
</feature>
<evidence type="ECO:0000256" key="1">
    <source>
        <dbReference type="SAM" id="MobiDB-lite"/>
    </source>
</evidence>
<keyword evidence="3" id="KW-1185">Reference proteome</keyword>
<dbReference type="WBParaSite" id="L893_g33283.t1">
    <property type="protein sequence ID" value="L893_g33283.t1"/>
    <property type="gene ID" value="L893_g33283"/>
</dbReference>
<feature type="compositionally biased region" description="Basic and acidic residues" evidence="1">
    <location>
        <begin position="88"/>
        <end position="102"/>
    </location>
</feature>
<dbReference type="PANTHER" id="PTHR12299">
    <property type="entry name" value="HYALURONIC ACID-BINDING PROTEIN 4"/>
    <property type="match status" value="1"/>
</dbReference>
<dbReference type="SMART" id="SM01233">
    <property type="entry name" value="HABP4_PAI-RBP1"/>
    <property type="match status" value="1"/>
</dbReference>
<protein>
    <submittedName>
        <fullName evidence="4">HABP4_PAI-RBP1 domain-containing protein</fullName>
    </submittedName>
</protein>
<accession>A0A1I8A6V4</accession>
<dbReference type="GO" id="GO:0003723">
    <property type="term" value="F:RNA binding"/>
    <property type="evidence" value="ECO:0007669"/>
    <property type="project" value="InterPro"/>
</dbReference>
<dbReference type="Proteomes" id="UP000095287">
    <property type="component" value="Unplaced"/>
</dbReference>
<proteinExistence type="predicted"/>
<name>A0A1I8A6V4_9BILA</name>
<feature type="compositionally biased region" description="Basic and acidic residues" evidence="1">
    <location>
        <begin position="59"/>
        <end position="74"/>
    </location>
</feature>
<dbReference type="AlphaFoldDB" id="A0A1I8A6V4"/>
<dbReference type="InterPro" id="IPR039764">
    <property type="entry name" value="HABP4/SERBP1-like"/>
</dbReference>